<accession>A0ABZ0XZ90</accession>
<evidence type="ECO:0000313" key="2">
    <source>
        <dbReference type="Proteomes" id="UP001326110"/>
    </source>
</evidence>
<reference evidence="1 2" key="1">
    <citation type="submission" date="2023-11" db="EMBL/GenBank/DDBJ databases">
        <title>MicrobeMod: A computational toolkit for identifying prokaryotic methylation and restriction-modification with nanopore sequencing.</title>
        <authorList>
            <person name="Crits-Christoph A."/>
            <person name="Kang S.C."/>
            <person name="Lee H."/>
            <person name="Ostrov N."/>
        </authorList>
    </citation>
    <scope>NUCLEOTIDE SEQUENCE [LARGE SCALE GENOMIC DNA]</scope>
    <source>
        <strain evidence="1 2">ATCC 25935</strain>
    </source>
</reference>
<dbReference type="SUPFAM" id="SSF53756">
    <property type="entry name" value="UDP-Glycosyltransferase/glycogen phosphorylase"/>
    <property type="match status" value="1"/>
</dbReference>
<dbReference type="RefSeq" id="WP_019923701.1">
    <property type="nucleotide sequence ID" value="NZ_CP140152.1"/>
</dbReference>
<dbReference type="EMBL" id="CP140152">
    <property type="protein sequence ID" value="WQH04911.1"/>
    <property type="molecule type" value="Genomic_DNA"/>
</dbReference>
<gene>
    <name evidence="1" type="ORF">SR858_00805</name>
</gene>
<sequence>MSASARPPGVAASIHPQHFGVVAPAFPSHFSALAALAGELVRRGHRVTFLHRPDAAAYLGASMAGTLNGHAGHAASAGAGYLGDNRSPSAAAPLVPGIAFYALGARRFPPGSLAAALRRAANPGSPLGLRKVILDMADATGMLCEELPGTIEALRIDALLGDQMEAAAGLVAEALQLPFVSVACALPVNREAAVPLPVMPFGYDASARGLQMVAGSTSVYDWIMTPHRRAIERQARNLGISPRDAMHECLSPLAQISQTIAGFDFPRRHLPDHFHHVGPLRGSAGVQAATTPLPAFDPDRPLVFASLGTLQGQRFGAFERIAKACRALDVQLLAAHCGGLDARQSKAIEQAGTPGATTVCAYAPQQAALARADAVVTHAGLNTVMDAIATGTPMLALPIAFDQPGVAARVCHVGIGRRASARITGAAALAAHLRALLDDPSYQRRLAPLSSELAHAGGATRAADIVEQALAGVSAGAAT</sequence>
<dbReference type="CDD" id="cd03784">
    <property type="entry name" value="GT1_Gtf-like"/>
    <property type="match status" value="1"/>
</dbReference>
<dbReference type="GeneID" id="43165302"/>
<dbReference type="PANTHER" id="PTHR48050">
    <property type="entry name" value="STEROL 3-BETA-GLUCOSYLTRANSFERASE"/>
    <property type="match status" value="1"/>
</dbReference>
<evidence type="ECO:0000313" key="1">
    <source>
        <dbReference type="EMBL" id="WQH04911.1"/>
    </source>
</evidence>
<dbReference type="Proteomes" id="UP001326110">
    <property type="component" value="Chromosome"/>
</dbReference>
<dbReference type="Gene3D" id="3.40.50.2000">
    <property type="entry name" value="Glycogen Phosphorylase B"/>
    <property type="match status" value="2"/>
</dbReference>
<organism evidence="1 2">
    <name type="scientific">Duganella zoogloeoides</name>
    <dbReference type="NCBI Taxonomy" id="75659"/>
    <lineage>
        <taxon>Bacteria</taxon>
        <taxon>Pseudomonadati</taxon>
        <taxon>Pseudomonadota</taxon>
        <taxon>Betaproteobacteria</taxon>
        <taxon>Burkholderiales</taxon>
        <taxon>Oxalobacteraceae</taxon>
        <taxon>Telluria group</taxon>
        <taxon>Duganella</taxon>
    </lineage>
</organism>
<dbReference type="InterPro" id="IPR050426">
    <property type="entry name" value="Glycosyltransferase_28"/>
</dbReference>
<dbReference type="InterPro" id="IPR002213">
    <property type="entry name" value="UDP_glucos_trans"/>
</dbReference>
<dbReference type="PANTHER" id="PTHR48050:SF13">
    <property type="entry name" value="STEROL 3-BETA-GLUCOSYLTRANSFERASE UGT80A2"/>
    <property type="match status" value="1"/>
</dbReference>
<proteinExistence type="predicted"/>
<keyword evidence="2" id="KW-1185">Reference proteome</keyword>
<protein>
    <submittedName>
        <fullName evidence="1">Glycosyltransferase</fullName>
    </submittedName>
</protein>
<dbReference type="Pfam" id="PF00201">
    <property type="entry name" value="UDPGT"/>
    <property type="match status" value="1"/>
</dbReference>
<name>A0ABZ0XZ90_9BURK</name>